<feature type="compositionally biased region" description="Basic and acidic residues" evidence="5">
    <location>
        <begin position="470"/>
        <end position="479"/>
    </location>
</feature>
<evidence type="ECO:0000256" key="1">
    <source>
        <dbReference type="ARBA" id="ARBA00004370"/>
    </source>
</evidence>
<organism evidence="8 9">
    <name type="scientific">Arcanobacterium pinnipediorum</name>
    <dbReference type="NCBI Taxonomy" id="1503041"/>
    <lineage>
        <taxon>Bacteria</taxon>
        <taxon>Bacillati</taxon>
        <taxon>Actinomycetota</taxon>
        <taxon>Actinomycetes</taxon>
        <taxon>Actinomycetales</taxon>
        <taxon>Actinomycetaceae</taxon>
        <taxon>Arcanobacterium</taxon>
    </lineage>
</organism>
<feature type="transmembrane region" description="Helical" evidence="6">
    <location>
        <begin position="118"/>
        <end position="142"/>
    </location>
</feature>
<evidence type="ECO:0000256" key="6">
    <source>
        <dbReference type="SAM" id="Phobius"/>
    </source>
</evidence>
<keyword evidence="3 6" id="KW-1133">Transmembrane helix</keyword>
<dbReference type="PANTHER" id="PTHR30566">
    <property type="entry name" value="YNAI-RELATED MECHANOSENSITIVE ION CHANNEL"/>
    <property type="match status" value="1"/>
</dbReference>
<feature type="transmembrane region" description="Helical" evidence="6">
    <location>
        <begin position="36"/>
        <end position="60"/>
    </location>
</feature>
<evidence type="ECO:0000256" key="5">
    <source>
        <dbReference type="SAM" id="MobiDB-lite"/>
    </source>
</evidence>
<evidence type="ECO:0000256" key="3">
    <source>
        <dbReference type="ARBA" id="ARBA00022989"/>
    </source>
</evidence>
<comment type="subcellular location">
    <subcellularLocation>
        <location evidence="1">Membrane</location>
    </subcellularLocation>
</comment>
<evidence type="ECO:0000256" key="4">
    <source>
        <dbReference type="ARBA" id="ARBA00023136"/>
    </source>
</evidence>
<sequence length="518" mass="56936">MAVSVFSQTLIQSVDNTGTVPGSENTETVVEATVDILGFVAGALLGVVIGLLITVIIMSVSHVFGRWYKYYQPVHHAIRRPTGMLLATLGGWIGFLTVKDKIEDDHAPGWLDWLNHGLIILFIVLAAALIVAFVNGLVKSIYLRMEVSSEERASRIETQVQVIHRVVSAVIWVLAFGAVLLTFPAARTAGTSLLASAGLLSVIAGLAAQSVLGDVFAGVQLAFSDSMRVGDIVVFNGEMTTVEEITLTYVVLAVWDGRRIMVPSSKMTGEPFENWTRRSPEMLGTVEWHVDWTIPVKLARKQLHHLLRSTDLWDGRTGVLQVSQATDGIITMRAIVSGPNAGALIDLKHYLREAMVEWIQNEAPQAIPHYRRVVDPAPDFDQVSEATRQHVDSRLASSAPAYKPNKAVTDTASTTIISPEELEKIARTPVAQRVHDDEFRIGTDSEEILVVPMSEEDEQPLAYQSALFHGSEEADRRAEQYSGPGDEAYEERNRKIEQTANMAKYDDAVRGDADQGEE</sequence>
<protein>
    <submittedName>
        <fullName evidence="8">Mechanosensitive ion channel family protein</fullName>
    </submittedName>
</protein>
<keyword evidence="2 6" id="KW-0812">Transmembrane</keyword>
<proteinExistence type="predicted"/>
<dbReference type="Gene3D" id="1.10.287.1260">
    <property type="match status" value="1"/>
</dbReference>
<evidence type="ECO:0000259" key="7">
    <source>
        <dbReference type="Pfam" id="PF00924"/>
    </source>
</evidence>
<accession>A0ABY5AJH0</accession>
<gene>
    <name evidence="8" type="ORF">NG665_00930</name>
</gene>
<keyword evidence="9" id="KW-1185">Reference proteome</keyword>
<dbReference type="InterPro" id="IPR010920">
    <property type="entry name" value="LSM_dom_sf"/>
</dbReference>
<dbReference type="Proteomes" id="UP001056109">
    <property type="component" value="Chromosome"/>
</dbReference>
<dbReference type="PANTHER" id="PTHR30566:SF25">
    <property type="entry name" value="INNER MEMBRANE PROTEIN"/>
    <property type="match status" value="1"/>
</dbReference>
<feature type="compositionally biased region" description="Basic and acidic residues" evidence="5">
    <location>
        <begin position="504"/>
        <end position="518"/>
    </location>
</feature>
<keyword evidence="4 6" id="KW-0472">Membrane</keyword>
<evidence type="ECO:0000313" key="8">
    <source>
        <dbReference type="EMBL" id="USR79591.1"/>
    </source>
</evidence>
<dbReference type="SUPFAM" id="SSF50182">
    <property type="entry name" value="Sm-like ribonucleoproteins"/>
    <property type="match status" value="1"/>
</dbReference>
<feature type="region of interest" description="Disordered" evidence="5">
    <location>
        <begin position="470"/>
        <end position="518"/>
    </location>
</feature>
<dbReference type="RefSeq" id="WP_252673458.1">
    <property type="nucleotide sequence ID" value="NZ_CP099547.1"/>
</dbReference>
<reference evidence="8" key="1">
    <citation type="submission" date="2022-06" db="EMBL/GenBank/DDBJ databases">
        <title>Complete Genome Sequence of Arcanobacterium pinnipediorum strain DSM 28752 isolated from a harbour seal.</title>
        <authorList>
            <person name="Borowiak M."/>
            <person name="Kreitlow A."/>
            <person name="Alssahen M."/>
            <person name="Malorny B."/>
            <person name="Laemmler C."/>
            <person name="Prenger-Berninghoff E."/>
            <person name="Siebert U."/>
            <person name="Ploetz M."/>
            <person name="Abdulmawjood A."/>
        </authorList>
    </citation>
    <scope>NUCLEOTIDE SEQUENCE</scope>
    <source>
        <strain evidence="8">DSM 28752</strain>
    </source>
</reference>
<dbReference type="InterPro" id="IPR006685">
    <property type="entry name" value="MscS_channel_2nd"/>
</dbReference>
<feature type="domain" description="Mechanosensitive ion channel MscS" evidence="7">
    <location>
        <begin position="211"/>
        <end position="277"/>
    </location>
</feature>
<dbReference type="Pfam" id="PF00924">
    <property type="entry name" value="MS_channel_2nd"/>
    <property type="match status" value="1"/>
</dbReference>
<dbReference type="Gene3D" id="2.30.30.60">
    <property type="match status" value="1"/>
</dbReference>
<name>A0ABY5AJH0_9ACTO</name>
<feature type="transmembrane region" description="Helical" evidence="6">
    <location>
        <begin position="81"/>
        <end position="98"/>
    </location>
</feature>
<dbReference type="InterPro" id="IPR023408">
    <property type="entry name" value="MscS_beta-dom_sf"/>
</dbReference>
<feature type="transmembrane region" description="Helical" evidence="6">
    <location>
        <begin position="162"/>
        <end position="183"/>
    </location>
</feature>
<dbReference type="EMBL" id="CP099547">
    <property type="protein sequence ID" value="USR79591.1"/>
    <property type="molecule type" value="Genomic_DNA"/>
</dbReference>
<evidence type="ECO:0000313" key="9">
    <source>
        <dbReference type="Proteomes" id="UP001056109"/>
    </source>
</evidence>
<evidence type="ECO:0000256" key="2">
    <source>
        <dbReference type="ARBA" id="ARBA00022692"/>
    </source>
</evidence>